<accession>A0A0A9CZF8</accession>
<organism evidence="2">
    <name type="scientific">Arundo donax</name>
    <name type="common">Giant reed</name>
    <name type="synonym">Donax arundinaceus</name>
    <dbReference type="NCBI Taxonomy" id="35708"/>
    <lineage>
        <taxon>Eukaryota</taxon>
        <taxon>Viridiplantae</taxon>
        <taxon>Streptophyta</taxon>
        <taxon>Embryophyta</taxon>
        <taxon>Tracheophyta</taxon>
        <taxon>Spermatophyta</taxon>
        <taxon>Magnoliopsida</taxon>
        <taxon>Liliopsida</taxon>
        <taxon>Poales</taxon>
        <taxon>Poaceae</taxon>
        <taxon>PACMAD clade</taxon>
        <taxon>Arundinoideae</taxon>
        <taxon>Arundineae</taxon>
        <taxon>Arundo</taxon>
    </lineage>
</organism>
<protein>
    <recommendedName>
        <fullName evidence="3">Secreted protein</fullName>
    </recommendedName>
</protein>
<evidence type="ECO:0000256" key="1">
    <source>
        <dbReference type="SAM" id="SignalP"/>
    </source>
</evidence>
<dbReference type="AlphaFoldDB" id="A0A0A9CZF8"/>
<keyword evidence="1" id="KW-0732">Signal</keyword>
<sequence>MLFAQLVMMATVTCLRCAMTQSMLSTLIYGSAPAENGKCMGFPAHMQLRYSTALNSVHLTTASSISQPNATV</sequence>
<feature type="signal peptide" evidence="1">
    <location>
        <begin position="1"/>
        <end position="20"/>
    </location>
</feature>
<evidence type="ECO:0000313" key="2">
    <source>
        <dbReference type="EMBL" id="JAD76882.1"/>
    </source>
</evidence>
<dbReference type="EMBL" id="GBRH01221013">
    <property type="protein sequence ID" value="JAD76882.1"/>
    <property type="molecule type" value="Transcribed_RNA"/>
</dbReference>
<name>A0A0A9CZF8_ARUDO</name>
<reference evidence="2" key="1">
    <citation type="submission" date="2014-09" db="EMBL/GenBank/DDBJ databases">
        <authorList>
            <person name="Magalhaes I.L.F."/>
            <person name="Oliveira U."/>
            <person name="Santos F.R."/>
            <person name="Vidigal T.H.D.A."/>
            <person name="Brescovit A.D."/>
            <person name="Santos A.J."/>
        </authorList>
    </citation>
    <scope>NUCLEOTIDE SEQUENCE</scope>
    <source>
        <tissue evidence="2">Shoot tissue taken approximately 20 cm above the soil surface</tissue>
    </source>
</reference>
<proteinExistence type="predicted"/>
<feature type="chain" id="PRO_5002061012" description="Secreted protein" evidence="1">
    <location>
        <begin position="21"/>
        <end position="72"/>
    </location>
</feature>
<reference evidence="2" key="2">
    <citation type="journal article" date="2015" name="Data Brief">
        <title>Shoot transcriptome of the giant reed, Arundo donax.</title>
        <authorList>
            <person name="Barrero R.A."/>
            <person name="Guerrero F.D."/>
            <person name="Moolhuijzen P."/>
            <person name="Goolsby J.A."/>
            <person name="Tidwell J."/>
            <person name="Bellgard S.E."/>
            <person name="Bellgard M.I."/>
        </authorList>
    </citation>
    <scope>NUCLEOTIDE SEQUENCE</scope>
    <source>
        <tissue evidence="2">Shoot tissue taken approximately 20 cm above the soil surface</tissue>
    </source>
</reference>
<evidence type="ECO:0008006" key="3">
    <source>
        <dbReference type="Google" id="ProtNLM"/>
    </source>
</evidence>